<dbReference type="InterPro" id="IPR052956">
    <property type="entry name" value="Mesenchyme-surface_protein"/>
</dbReference>
<evidence type="ECO:0000256" key="1">
    <source>
        <dbReference type="SAM" id="SignalP"/>
    </source>
</evidence>
<dbReference type="SUPFAM" id="SSF50969">
    <property type="entry name" value="YVTN repeat-like/Quinoprotein amine dehydrogenase"/>
    <property type="match status" value="1"/>
</dbReference>
<organism evidence="4 5">
    <name type="scientific">Nocardia otitidiscaviarum</name>
    <dbReference type="NCBI Taxonomy" id="1823"/>
    <lineage>
        <taxon>Bacteria</taxon>
        <taxon>Bacillati</taxon>
        <taxon>Actinomycetota</taxon>
        <taxon>Actinomycetes</taxon>
        <taxon>Mycobacteriales</taxon>
        <taxon>Nocardiaceae</taxon>
        <taxon>Nocardia</taxon>
    </lineage>
</organism>
<keyword evidence="1" id="KW-0732">Signal</keyword>
<dbReference type="InterPro" id="IPR055188">
    <property type="entry name" value="Choice_anch_I"/>
</dbReference>
<keyword evidence="5" id="KW-1185">Reference proteome</keyword>
<dbReference type="EMBL" id="UGRY01000002">
    <property type="protein sequence ID" value="SUA77699.1"/>
    <property type="molecule type" value="Genomic_DNA"/>
</dbReference>
<dbReference type="InterPro" id="IPR027372">
    <property type="entry name" value="Phytase-like_dom"/>
</dbReference>
<feature type="chain" id="PRO_5039190690" evidence="1">
    <location>
        <begin position="23"/>
        <end position="767"/>
    </location>
</feature>
<dbReference type="PANTHER" id="PTHR46928">
    <property type="entry name" value="MESENCHYME-SPECIFIC CELL SURFACE GLYCOPROTEIN"/>
    <property type="match status" value="1"/>
</dbReference>
<feature type="domain" description="Choice-of-anchor I" evidence="3">
    <location>
        <begin position="64"/>
        <end position="286"/>
    </location>
</feature>
<gene>
    <name evidence="4" type="ORF">NCTC1934_03140</name>
</gene>
<evidence type="ECO:0000259" key="2">
    <source>
        <dbReference type="Pfam" id="PF13449"/>
    </source>
</evidence>
<dbReference type="PROSITE" id="PS51257">
    <property type="entry name" value="PROKAR_LIPOPROTEIN"/>
    <property type="match status" value="1"/>
</dbReference>
<dbReference type="InterPro" id="IPR011044">
    <property type="entry name" value="Quino_amine_DH_bsu"/>
</dbReference>
<feature type="domain" description="Phytase-like" evidence="2">
    <location>
        <begin position="487"/>
        <end position="749"/>
    </location>
</feature>
<protein>
    <submittedName>
        <fullName evidence="4">Uncharacterized protein</fullName>
    </submittedName>
</protein>
<dbReference type="STRING" id="1406858.GCA_000710895_04953"/>
<sequence>MAGMRQWRLGAAVAAVAVLATACGSDDRQTGPAAAPGWERDAANSYHRLATYPIVENRPDGVAADAETSAEISAVTADGKTLIYTDAAGKRIGFLDLSDPAAPKGTGSVSLEQLGHADDQPTSVAVAGDYVLVVVDSSGGDFTAPSGRVDVVRISDRAKVHSIDLGGQPDSIAVSADGTRAAIAMENQRDEEFTPPGGEKGDLPQPPTGFVQLLNLTGAPQQWAATPVRIDESAARAAGLAAPEDLEPEYVSFNARGEVAVTLQENNGIAIIDAAAGTVRKVFSAGQVSADGIDTEKDGRIDPSGSLKDVPREPDSIAWIGDDHVVTANEGDWKGGSRGWTVFDAASGAVVWDAGNSFEQLAVRVGLHNDDRAGKKGTEPEGIAVTELDGVPVALIGSERSNFVAVYDVSNPAEPVFRQVLATGVGPEGIVPIPNRNLLAVSSEVDDAEAGVRGTVSVFGYGSDYADGGTPEFPSVVSADADGTPIGWGALGALSPDPAAADRLFTATDNAYGPARILGLDISVAPAVIDTEIAVTDNGTPAELDIEGLAARADGGFYLAVEGKDGPGNQVLRVAADGAIEQRIQLPAEIAAGLGKQGLEGIAVQGSGADETVWMVLQRELKSDPKGVARIGKYLPKSGEWQWYGYRLDGTDTEGDWIGLSEIAVDGDTLLLLERDKLSGPNAVLKVVTRVAIPAEAGVTGTAQPTVLDKTTAHDLLPDLRATNGWVQEKVEGMAVAGNGELYVVTDNDGLDDATGETVLLRLGTPS</sequence>
<dbReference type="Pfam" id="PF13449">
    <property type="entry name" value="Phytase-like"/>
    <property type="match status" value="1"/>
</dbReference>
<dbReference type="AlphaFoldDB" id="A0A378YMQ8"/>
<name>A0A378YMQ8_9NOCA</name>
<evidence type="ECO:0000313" key="5">
    <source>
        <dbReference type="Proteomes" id="UP000255467"/>
    </source>
</evidence>
<reference evidence="4 5" key="1">
    <citation type="submission" date="2018-06" db="EMBL/GenBank/DDBJ databases">
        <authorList>
            <consortium name="Pathogen Informatics"/>
            <person name="Doyle S."/>
        </authorList>
    </citation>
    <scope>NUCLEOTIDE SEQUENCE [LARGE SCALE GENOMIC DNA]</scope>
    <source>
        <strain evidence="4 5">NCTC1934</strain>
    </source>
</reference>
<accession>A0A378YMQ8</accession>
<dbReference type="PANTHER" id="PTHR46928:SF1">
    <property type="entry name" value="MESENCHYME-SPECIFIC CELL SURFACE GLYCOPROTEIN"/>
    <property type="match status" value="1"/>
</dbReference>
<dbReference type="Gene3D" id="2.130.10.10">
    <property type="entry name" value="YVTN repeat-like/Quinoprotein amine dehydrogenase"/>
    <property type="match status" value="1"/>
</dbReference>
<dbReference type="InterPro" id="IPR015943">
    <property type="entry name" value="WD40/YVTN_repeat-like_dom_sf"/>
</dbReference>
<proteinExistence type="predicted"/>
<feature type="domain" description="Choice-of-anchor I" evidence="3">
    <location>
        <begin position="329"/>
        <end position="419"/>
    </location>
</feature>
<feature type="signal peptide" evidence="1">
    <location>
        <begin position="1"/>
        <end position="22"/>
    </location>
</feature>
<evidence type="ECO:0000259" key="3">
    <source>
        <dbReference type="Pfam" id="PF22494"/>
    </source>
</evidence>
<dbReference type="Pfam" id="PF22494">
    <property type="entry name" value="choice_anch_I"/>
    <property type="match status" value="2"/>
</dbReference>
<evidence type="ECO:0000313" key="4">
    <source>
        <dbReference type="EMBL" id="SUA77699.1"/>
    </source>
</evidence>
<dbReference type="Proteomes" id="UP000255467">
    <property type="component" value="Unassembled WGS sequence"/>
</dbReference>